<dbReference type="GO" id="GO:0006139">
    <property type="term" value="P:nucleobase-containing compound metabolic process"/>
    <property type="evidence" value="ECO:0007669"/>
    <property type="project" value="InterPro"/>
</dbReference>
<accession>A0AA40KBQ9</accession>
<dbReference type="AlphaFoldDB" id="A0AA40KBQ9"/>
<dbReference type="PANTHER" id="PTHR43040">
    <property type="entry name" value="RIBONUCLEASE D"/>
    <property type="match status" value="1"/>
</dbReference>
<feature type="region of interest" description="Disordered" evidence="1">
    <location>
        <begin position="208"/>
        <end position="229"/>
    </location>
</feature>
<dbReference type="Pfam" id="PF01612">
    <property type="entry name" value="DNA_pol_A_exo1"/>
    <property type="match status" value="1"/>
</dbReference>
<dbReference type="InterPro" id="IPR036397">
    <property type="entry name" value="RNaseH_sf"/>
</dbReference>
<dbReference type="GO" id="GO:0003676">
    <property type="term" value="F:nucleic acid binding"/>
    <property type="evidence" value="ECO:0007669"/>
    <property type="project" value="InterPro"/>
</dbReference>
<feature type="compositionally biased region" description="Basic and acidic residues" evidence="1">
    <location>
        <begin position="220"/>
        <end position="229"/>
    </location>
</feature>
<protein>
    <submittedName>
        <fullName evidence="3">Ribonuclease H-like domain-containing protein</fullName>
    </submittedName>
</protein>
<dbReference type="EMBL" id="JAUKUD010000001">
    <property type="protein sequence ID" value="KAK0752942.1"/>
    <property type="molecule type" value="Genomic_DNA"/>
</dbReference>
<gene>
    <name evidence="3" type="ORF">B0T18DRAFT_306621</name>
</gene>
<comment type="caution">
    <text evidence="3">The sequence shown here is derived from an EMBL/GenBank/DDBJ whole genome shotgun (WGS) entry which is preliminary data.</text>
</comment>
<name>A0AA40KBQ9_9PEZI</name>
<dbReference type="PANTHER" id="PTHR43040:SF1">
    <property type="entry name" value="RIBONUCLEASE D"/>
    <property type="match status" value="1"/>
</dbReference>
<sequence>PPAPSQPHLYLDLEGINLSRHGTISLLTLYVPPLRHAYLIDVHTLGALAFSTPCSLTGTTLGTLLASPTPTKVLFDLRNDSDALFARYGVRLRGVEDVQLMENAGRPTAAQRRTVNGLERCIEKDLGGPGRLTAAEQRAWREVKEAGKRLFAPERGGRYEVFEERPVRAEVERYCVNDVVLLPMLRELYLGRLSAQWKARVAEETEKRVRESQSAGYKPHGREKALGPW</sequence>
<feature type="non-terminal residue" evidence="3">
    <location>
        <position position="229"/>
    </location>
</feature>
<organism evidence="3 4">
    <name type="scientific">Schizothecium vesticola</name>
    <dbReference type="NCBI Taxonomy" id="314040"/>
    <lineage>
        <taxon>Eukaryota</taxon>
        <taxon>Fungi</taxon>
        <taxon>Dikarya</taxon>
        <taxon>Ascomycota</taxon>
        <taxon>Pezizomycotina</taxon>
        <taxon>Sordariomycetes</taxon>
        <taxon>Sordariomycetidae</taxon>
        <taxon>Sordariales</taxon>
        <taxon>Schizotheciaceae</taxon>
        <taxon>Schizothecium</taxon>
    </lineage>
</organism>
<feature type="non-terminal residue" evidence="3">
    <location>
        <position position="1"/>
    </location>
</feature>
<proteinExistence type="predicted"/>
<evidence type="ECO:0000313" key="3">
    <source>
        <dbReference type="EMBL" id="KAK0752942.1"/>
    </source>
</evidence>
<evidence type="ECO:0000256" key="1">
    <source>
        <dbReference type="SAM" id="MobiDB-lite"/>
    </source>
</evidence>
<dbReference type="Proteomes" id="UP001172155">
    <property type="component" value="Unassembled WGS sequence"/>
</dbReference>
<reference evidence="3" key="1">
    <citation type="submission" date="2023-06" db="EMBL/GenBank/DDBJ databases">
        <title>Genome-scale phylogeny and comparative genomics of the fungal order Sordariales.</title>
        <authorList>
            <consortium name="Lawrence Berkeley National Laboratory"/>
            <person name="Hensen N."/>
            <person name="Bonometti L."/>
            <person name="Westerberg I."/>
            <person name="Brannstrom I.O."/>
            <person name="Guillou S."/>
            <person name="Cros-Aarteil S."/>
            <person name="Calhoun S."/>
            <person name="Haridas S."/>
            <person name="Kuo A."/>
            <person name="Mondo S."/>
            <person name="Pangilinan J."/>
            <person name="Riley R."/>
            <person name="LaButti K."/>
            <person name="Andreopoulos B."/>
            <person name="Lipzen A."/>
            <person name="Chen C."/>
            <person name="Yanf M."/>
            <person name="Daum C."/>
            <person name="Ng V."/>
            <person name="Clum A."/>
            <person name="Steindorff A."/>
            <person name="Ohm R."/>
            <person name="Martin F."/>
            <person name="Silar P."/>
            <person name="Natvig D."/>
            <person name="Lalanne C."/>
            <person name="Gautier V."/>
            <person name="Ament-velasquez S.L."/>
            <person name="Kruys A."/>
            <person name="Hutchinson M.I."/>
            <person name="Powell A.J."/>
            <person name="Barry K."/>
            <person name="Miller A.N."/>
            <person name="Grigoriev I.V."/>
            <person name="Debuchy R."/>
            <person name="Gladieux P."/>
            <person name="Thoren M.H."/>
            <person name="Johannesson H."/>
        </authorList>
    </citation>
    <scope>NUCLEOTIDE SEQUENCE</scope>
    <source>
        <strain evidence="3">SMH3187-1</strain>
    </source>
</reference>
<dbReference type="InterPro" id="IPR002562">
    <property type="entry name" value="3'-5'_exonuclease_dom"/>
</dbReference>
<dbReference type="Gene3D" id="3.30.420.10">
    <property type="entry name" value="Ribonuclease H-like superfamily/Ribonuclease H"/>
    <property type="match status" value="1"/>
</dbReference>
<evidence type="ECO:0000313" key="4">
    <source>
        <dbReference type="Proteomes" id="UP001172155"/>
    </source>
</evidence>
<dbReference type="InterPro" id="IPR012337">
    <property type="entry name" value="RNaseH-like_sf"/>
</dbReference>
<dbReference type="SUPFAM" id="SSF53098">
    <property type="entry name" value="Ribonuclease H-like"/>
    <property type="match status" value="1"/>
</dbReference>
<evidence type="ECO:0000259" key="2">
    <source>
        <dbReference type="Pfam" id="PF01612"/>
    </source>
</evidence>
<dbReference type="GO" id="GO:0008408">
    <property type="term" value="F:3'-5' exonuclease activity"/>
    <property type="evidence" value="ECO:0007669"/>
    <property type="project" value="InterPro"/>
</dbReference>
<keyword evidence="4" id="KW-1185">Reference proteome</keyword>
<feature type="domain" description="3'-5' exonuclease" evidence="2">
    <location>
        <begin position="8"/>
        <end position="182"/>
    </location>
</feature>